<dbReference type="EMBL" id="CAXAMN010022206">
    <property type="protein sequence ID" value="CAK9067355.1"/>
    <property type="molecule type" value="Genomic_DNA"/>
</dbReference>
<reference evidence="1 2" key="1">
    <citation type="submission" date="2024-02" db="EMBL/GenBank/DDBJ databases">
        <authorList>
            <person name="Chen Y."/>
            <person name="Shah S."/>
            <person name="Dougan E. K."/>
            <person name="Thang M."/>
            <person name="Chan C."/>
        </authorList>
    </citation>
    <scope>NUCLEOTIDE SEQUENCE [LARGE SCALE GENOMIC DNA]</scope>
</reference>
<accession>A0ABP0NY41</accession>
<proteinExistence type="predicted"/>
<evidence type="ECO:0000313" key="2">
    <source>
        <dbReference type="Proteomes" id="UP001642484"/>
    </source>
</evidence>
<evidence type="ECO:0000313" key="1">
    <source>
        <dbReference type="EMBL" id="CAK9067355.1"/>
    </source>
</evidence>
<dbReference type="Proteomes" id="UP001642484">
    <property type="component" value="Unassembled WGS sequence"/>
</dbReference>
<keyword evidence="2" id="KW-1185">Reference proteome</keyword>
<sequence>MAEAPPPKKRKLDGPWFRDCLQELDETVKTNVATKLDKFSETDLYTATFDALMSLLNSAMRTLESRWPCGCTTIFAKRTHQHQQSQCKMIFASGLQKLSRRNQASGRQTR</sequence>
<gene>
    <name evidence="1" type="ORF">CCMP2556_LOCUS33094</name>
</gene>
<protein>
    <submittedName>
        <fullName evidence="1">Uncharacterized protein</fullName>
    </submittedName>
</protein>
<name>A0ABP0NY41_9DINO</name>
<organism evidence="1 2">
    <name type="scientific">Durusdinium trenchii</name>
    <dbReference type="NCBI Taxonomy" id="1381693"/>
    <lineage>
        <taxon>Eukaryota</taxon>
        <taxon>Sar</taxon>
        <taxon>Alveolata</taxon>
        <taxon>Dinophyceae</taxon>
        <taxon>Suessiales</taxon>
        <taxon>Symbiodiniaceae</taxon>
        <taxon>Durusdinium</taxon>
    </lineage>
</organism>
<comment type="caution">
    <text evidence="1">The sequence shown here is derived from an EMBL/GenBank/DDBJ whole genome shotgun (WGS) entry which is preliminary data.</text>
</comment>